<dbReference type="SUPFAM" id="SSF52540">
    <property type="entry name" value="P-loop containing nucleoside triphosphate hydrolases"/>
    <property type="match status" value="1"/>
</dbReference>
<dbReference type="InterPro" id="IPR044974">
    <property type="entry name" value="Disease_R_plants"/>
</dbReference>
<dbReference type="PANTHER" id="PTHR11017">
    <property type="entry name" value="LEUCINE-RICH REPEAT-CONTAINING PROTEIN"/>
    <property type="match status" value="1"/>
</dbReference>
<keyword evidence="1" id="KW-0433">Leucine-rich repeat</keyword>
<dbReference type="SMART" id="SM00382">
    <property type="entry name" value="AAA"/>
    <property type="match status" value="1"/>
</dbReference>
<proteinExistence type="predicted"/>
<dbReference type="STRING" id="57577.A0A2K3M969"/>
<feature type="domain" description="AAA+ ATPase" evidence="3">
    <location>
        <begin position="94"/>
        <end position="234"/>
    </location>
</feature>
<evidence type="ECO:0000259" key="3">
    <source>
        <dbReference type="SMART" id="SM00382"/>
    </source>
</evidence>
<name>A0A2K3M969_TRIPR</name>
<reference evidence="4 5" key="2">
    <citation type="journal article" date="2017" name="Front. Plant Sci.">
        <title>Gene Classification and Mining of Molecular Markers Useful in Red Clover (Trifolium pratense) Breeding.</title>
        <authorList>
            <person name="Istvanek J."/>
            <person name="Dluhosova J."/>
            <person name="Dluhos P."/>
            <person name="Patkova L."/>
            <person name="Nedelnik J."/>
            <person name="Repkova J."/>
        </authorList>
    </citation>
    <scope>NUCLEOTIDE SEQUENCE [LARGE SCALE GENOMIC DNA]</scope>
    <source>
        <strain evidence="5">cv. Tatra</strain>
        <tissue evidence="4">Young leaves</tissue>
    </source>
</reference>
<dbReference type="InterPro" id="IPR058192">
    <property type="entry name" value="WHD_ROQ1-like"/>
</dbReference>
<sequence length="272" mass="31290">NHYKNVDVALGRRQPDDKVHGNVFPNLIRDRKGLQGTIRQMSRNENEAIKDIVENVTRLLDKRDLFVANNPVGVKSRVKDITQLLDLNIQPSNDVILLGVWGMGGVGKTTMAKAIYNEIGRDFEGRSFLANIREVWEENARQVNLQEQLLSDIFKAMKIKLQNVEYGKIILKDKLRHRRVLIVLDDVNTLDQLNALCGSHQWFGLGSRIIITTRDRHLLRGNRVNKVYEMKHMDEKIGISVLVERSLVTIDDKKRLGMHDLLRDMGREIINV</sequence>
<evidence type="ECO:0000256" key="2">
    <source>
        <dbReference type="ARBA" id="ARBA00022737"/>
    </source>
</evidence>
<dbReference type="Proteomes" id="UP000236291">
    <property type="component" value="Unassembled WGS sequence"/>
</dbReference>
<protein>
    <submittedName>
        <fullName evidence="4">Disease resistance protein (TIR-NBS-LRR class)</fullName>
    </submittedName>
</protein>
<evidence type="ECO:0000256" key="1">
    <source>
        <dbReference type="ARBA" id="ARBA00022614"/>
    </source>
</evidence>
<keyword evidence="2" id="KW-0677">Repeat</keyword>
<dbReference type="GO" id="GO:0043531">
    <property type="term" value="F:ADP binding"/>
    <property type="evidence" value="ECO:0007669"/>
    <property type="project" value="InterPro"/>
</dbReference>
<dbReference type="InterPro" id="IPR027417">
    <property type="entry name" value="P-loop_NTPase"/>
</dbReference>
<dbReference type="InterPro" id="IPR003593">
    <property type="entry name" value="AAA+_ATPase"/>
</dbReference>
<evidence type="ECO:0000313" key="4">
    <source>
        <dbReference type="EMBL" id="PNX87325.1"/>
    </source>
</evidence>
<dbReference type="PANTHER" id="PTHR11017:SF271">
    <property type="entry name" value="DISEASE RESISTANCE PROTEIN (TIR-NBS-LRR CLASS) FAMILY"/>
    <property type="match status" value="1"/>
</dbReference>
<dbReference type="EMBL" id="ASHM01053556">
    <property type="protein sequence ID" value="PNX87325.1"/>
    <property type="molecule type" value="Genomic_DNA"/>
</dbReference>
<gene>
    <name evidence="4" type="ORF">L195_g043412</name>
</gene>
<dbReference type="Pfam" id="PF00931">
    <property type="entry name" value="NB-ARC"/>
    <property type="match status" value="1"/>
</dbReference>
<dbReference type="GO" id="GO:0006952">
    <property type="term" value="P:defense response"/>
    <property type="evidence" value="ECO:0007669"/>
    <property type="project" value="InterPro"/>
</dbReference>
<dbReference type="PRINTS" id="PR00364">
    <property type="entry name" value="DISEASERSIST"/>
</dbReference>
<feature type="non-terminal residue" evidence="4">
    <location>
        <position position="1"/>
    </location>
</feature>
<organism evidence="4 5">
    <name type="scientific">Trifolium pratense</name>
    <name type="common">Red clover</name>
    <dbReference type="NCBI Taxonomy" id="57577"/>
    <lineage>
        <taxon>Eukaryota</taxon>
        <taxon>Viridiplantae</taxon>
        <taxon>Streptophyta</taxon>
        <taxon>Embryophyta</taxon>
        <taxon>Tracheophyta</taxon>
        <taxon>Spermatophyta</taxon>
        <taxon>Magnoliopsida</taxon>
        <taxon>eudicotyledons</taxon>
        <taxon>Gunneridae</taxon>
        <taxon>Pentapetalae</taxon>
        <taxon>rosids</taxon>
        <taxon>fabids</taxon>
        <taxon>Fabales</taxon>
        <taxon>Fabaceae</taxon>
        <taxon>Papilionoideae</taxon>
        <taxon>50 kb inversion clade</taxon>
        <taxon>NPAAA clade</taxon>
        <taxon>Hologalegina</taxon>
        <taxon>IRL clade</taxon>
        <taxon>Trifolieae</taxon>
        <taxon>Trifolium</taxon>
    </lineage>
</organism>
<reference evidence="4 5" key="1">
    <citation type="journal article" date="2014" name="Am. J. Bot.">
        <title>Genome assembly and annotation for red clover (Trifolium pratense; Fabaceae).</title>
        <authorList>
            <person name="Istvanek J."/>
            <person name="Jaros M."/>
            <person name="Krenek A."/>
            <person name="Repkova J."/>
        </authorList>
    </citation>
    <scope>NUCLEOTIDE SEQUENCE [LARGE SCALE GENOMIC DNA]</scope>
    <source>
        <strain evidence="5">cv. Tatra</strain>
        <tissue evidence="4">Young leaves</tissue>
    </source>
</reference>
<dbReference type="Pfam" id="PF23282">
    <property type="entry name" value="WHD_ROQ1"/>
    <property type="match status" value="1"/>
</dbReference>
<dbReference type="Gene3D" id="3.40.50.300">
    <property type="entry name" value="P-loop containing nucleotide triphosphate hydrolases"/>
    <property type="match status" value="1"/>
</dbReference>
<evidence type="ECO:0000313" key="5">
    <source>
        <dbReference type="Proteomes" id="UP000236291"/>
    </source>
</evidence>
<comment type="caution">
    <text evidence="4">The sequence shown here is derived from an EMBL/GenBank/DDBJ whole genome shotgun (WGS) entry which is preliminary data.</text>
</comment>
<accession>A0A2K3M969</accession>
<dbReference type="InterPro" id="IPR002182">
    <property type="entry name" value="NB-ARC"/>
</dbReference>
<dbReference type="AlphaFoldDB" id="A0A2K3M969"/>